<dbReference type="PANTHER" id="PTHR11439:SF495">
    <property type="entry name" value="REVERSE TRANSCRIPTASE, RNA-DEPENDENT DNA POLYMERASE-RELATED"/>
    <property type="match status" value="1"/>
</dbReference>
<evidence type="ECO:0000256" key="1">
    <source>
        <dbReference type="SAM" id="MobiDB-lite"/>
    </source>
</evidence>
<feature type="compositionally biased region" description="Basic residues" evidence="1">
    <location>
        <begin position="426"/>
        <end position="437"/>
    </location>
</feature>
<organism evidence="3 4">
    <name type="scientific">Tanacetum coccineum</name>
    <dbReference type="NCBI Taxonomy" id="301880"/>
    <lineage>
        <taxon>Eukaryota</taxon>
        <taxon>Viridiplantae</taxon>
        <taxon>Streptophyta</taxon>
        <taxon>Embryophyta</taxon>
        <taxon>Tracheophyta</taxon>
        <taxon>Spermatophyta</taxon>
        <taxon>Magnoliopsida</taxon>
        <taxon>eudicotyledons</taxon>
        <taxon>Gunneridae</taxon>
        <taxon>Pentapetalae</taxon>
        <taxon>asterids</taxon>
        <taxon>campanulids</taxon>
        <taxon>Asterales</taxon>
        <taxon>Asteraceae</taxon>
        <taxon>Asteroideae</taxon>
        <taxon>Anthemideae</taxon>
        <taxon>Anthemidinae</taxon>
        <taxon>Tanacetum</taxon>
    </lineage>
</organism>
<evidence type="ECO:0000313" key="4">
    <source>
        <dbReference type="Proteomes" id="UP001151760"/>
    </source>
</evidence>
<sequence>MNSKKQKIPKEFFYLIASSTKSMVYVDDIIFGSTNKELCTGFEKLMKDKFQMSSMGELTFFLGLQVQQKEDGIFISQDKYVAEILKKFNYSDVKSASTPVDLEKPLVKDGDADDVDVHLYRSMIGSLMYLTASRPDIMFAVCACARFQVTPKTSHLLAVKRIFRYLKGKPTLGLWYSRDSPFELVAYTDSDYAGATQDRKSTTGGCQFLGNRLISWQCKKQTVVATSTTEAEYVAAASCCGQATAKVQTVNGVRQLQALVDKKRVIVTESSIRRDLHLDDAEGTDCLPTATIFEELARMGYEKPSQKLTFYKAFFSPQWKYFIHTITQCLSAKSTAWNEFSSSMASLIICLATNQKFNLSKYIFDAMVKHLDGGVKFLLEDFSGRITPLFDTIMVQHVEEMGEDSNHPTDSTPIPIIDQPSSSSQPKKKQPSKKALR</sequence>
<feature type="domain" description="Reverse transcriptase Ty1/copia-type" evidence="2">
    <location>
        <begin position="24"/>
        <end position="100"/>
    </location>
</feature>
<dbReference type="Proteomes" id="UP001151760">
    <property type="component" value="Unassembled WGS sequence"/>
</dbReference>
<protein>
    <submittedName>
        <fullName evidence="3">Uncharacterized mitochondrial protein-like protein</fullName>
    </submittedName>
</protein>
<dbReference type="InterPro" id="IPR043502">
    <property type="entry name" value="DNA/RNA_pol_sf"/>
</dbReference>
<dbReference type="CDD" id="cd09272">
    <property type="entry name" value="RNase_HI_RT_Ty1"/>
    <property type="match status" value="1"/>
</dbReference>
<dbReference type="PANTHER" id="PTHR11439">
    <property type="entry name" value="GAG-POL-RELATED RETROTRANSPOSON"/>
    <property type="match status" value="1"/>
</dbReference>
<proteinExistence type="predicted"/>
<reference evidence="3" key="1">
    <citation type="journal article" date="2022" name="Int. J. Mol. Sci.">
        <title>Draft Genome of Tanacetum Coccineum: Genomic Comparison of Closely Related Tanacetum-Family Plants.</title>
        <authorList>
            <person name="Yamashiro T."/>
            <person name="Shiraishi A."/>
            <person name="Nakayama K."/>
            <person name="Satake H."/>
        </authorList>
    </citation>
    <scope>NUCLEOTIDE SEQUENCE</scope>
</reference>
<comment type="caution">
    <text evidence="3">The sequence shown here is derived from an EMBL/GenBank/DDBJ whole genome shotgun (WGS) entry which is preliminary data.</text>
</comment>
<feature type="compositionally biased region" description="Low complexity" evidence="1">
    <location>
        <begin position="408"/>
        <end position="425"/>
    </location>
</feature>
<feature type="region of interest" description="Disordered" evidence="1">
    <location>
        <begin position="401"/>
        <end position="437"/>
    </location>
</feature>
<accession>A0ABQ5I4A4</accession>
<evidence type="ECO:0000313" key="3">
    <source>
        <dbReference type="EMBL" id="GJT94223.1"/>
    </source>
</evidence>
<dbReference type="EMBL" id="BQNB010020275">
    <property type="protein sequence ID" value="GJT94223.1"/>
    <property type="molecule type" value="Genomic_DNA"/>
</dbReference>
<dbReference type="SUPFAM" id="SSF56672">
    <property type="entry name" value="DNA/RNA polymerases"/>
    <property type="match status" value="1"/>
</dbReference>
<reference evidence="3" key="2">
    <citation type="submission" date="2022-01" db="EMBL/GenBank/DDBJ databases">
        <authorList>
            <person name="Yamashiro T."/>
            <person name="Shiraishi A."/>
            <person name="Satake H."/>
            <person name="Nakayama K."/>
        </authorList>
    </citation>
    <scope>NUCLEOTIDE SEQUENCE</scope>
</reference>
<name>A0ABQ5I4A4_9ASTR</name>
<keyword evidence="4" id="KW-1185">Reference proteome</keyword>
<evidence type="ECO:0000259" key="2">
    <source>
        <dbReference type="Pfam" id="PF07727"/>
    </source>
</evidence>
<dbReference type="InterPro" id="IPR013103">
    <property type="entry name" value="RVT_2"/>
</dbReference>
<gene>
    <name evidence="3" type="ORF">Tco_1083068</name>
</gene>
<dbReference type="Pfam" id="PF07727">
    <property type="entry name" value="RVT_2"/>
    <property type="match status" value="1"/>
</dbReference>